<proteinExistence type="predicted"/>
<evidence type="ECO:0000256" key="1">
    <source>
        <dbReference type="SAM" id="MobiDB-lite"/>
    </source>
</evidence>
<dbReference type="GO" id="GO:0005789">
    <property type="term" value="C:endoplasmic reticulum membrane"/>
    <property type="evidence" value="ECO:0007669"/>
    <property type="project" value="TreeGrafter"/>
</dbReference>
<feature type="domain" description="GRAM" evidence="3">
    <location>
        <begin position="14"/>
        <end position="81"/>
    </location>
</feature>
<dbReference type="GO" id="GO:0140268">
    <property type="term" value="C:endoplasmic reticulum-plasma membrane contact site"/>
    <property type="evidence" value="ECO:0007669"/>
    <property type="project" value="TreeGrafter"/>
</dbReference>
<dbReference type="GO" id="GO:0120015">
    <property type="term" value="F:sterol transfer activity"/>
    <property type="evidence" value="ECO:0007669"/>
    <property type="project" value="TreeGrafter"/>
</dbReference>
<name>A0A0L8GL33_OCTBM</name>
<gene>
    <name evidence="4" type="ORF">OCBIM_22031884mg</name>
</gene>
<feature type="compositionally biased region" description="Polar residues" evidence="1">
    <location>
        <begin position="245"/>
        <end position="265"/>
    </location>
</feature>
<dbReference type="SMART" id="SM00568">
    <property type="entry name" value="GRAM"/>
    <property type="match status" value="1"/>
</dbReference>
<organism evidence="4">
    <name type="scientific">Octopus bimaculoides</name>
    <name type="common">California two-spotted octopus</name>
    <dbReference type="NCBI Taxonomy" id="37653"/>
    <lineage>
        <taxon>Eukaryota</taxon>
        <taxon>Metazoa</taxon>
        <taxon>Spiralia</taxon>
        <taxon>Lophotrochozoa</taxon>
        <taxon>Mollusca</taxon>
        <taxon>Cephalopoda</taxon>
        <taxon>Coleoidea</taxon>
        <taxon>Octopodiformes</taxon>
        <taxon>Octopoda</taxon>
        <taxon>Incirrata</taxon>
        <taxon>Octopodidae</taxon>
        <taxon>Octopus</taxon>
    </lineage>
</organism>
<dbReference type="Pfam" id="PF02893">
    <property type="entry name" value="GRAM"/>
    <property type="match status" value="1"/>
</dbReference>
<keyword evidence="2" id="KW-0472">Membrane</keyword>
<dbReference type="GO" id="GO:0032366">
    <property type="term" value="P:intracellular sterol transport"/>
    <property type="evidence" value="ECO:0007669"/>
    <property type="project" value="TreeGrafter"/>
</dbReference>
<keyword evidence="2" id="KW-0812">Transmembrane</keyword>
<evidence type="ECO:0000313" key="4">
    <source>
        <dbReference type="EMBL" id="KOF77623.1"/>
    </source>
</evidence>
<dbReference type="AlphaFoldDB" id="A0A0L8GL33"/>
<dbReference type="EMBL" id="KQ421371">
    <property type="protein sequence ID" value="KOF77623.1"/>
    <property type="molecule type" value="Genomic_DNA"/>
</dbReference>
<protein>
    <recommendedName>
        <fullName evidence="3">GRAM domain-containing protein</fullName>
    </recommendedName>
</protein>
<dbReference type="PANTHER" id="PTHR23319">
    <property type="entry name" value="GRAM DOMAIN CONTAINING 1B, ISOFORM E"/>
    <property type="match status" value="1"/>
</dbReference>
<sequence length="547" mass="61055">MLLHVPTVSKSKVAKFHKLFKSVPRSESLIDHYSCAYQGDILLQGHLYISLGWFCFYSKIRGRGRHIEIPLDNVLCVTKEKTAFIIPNAIGVQTTTEKYVFGSFVSRDAAYNLMQDLFDRYQELVRFTFCMEDGYQMTMVMIDNSGDSFAEESGISAKFNESGVAALAKSTLSMPLSKNNLSGAIIHPLIPKRKSHSESSVFCSDYSGVAETTDSEDNKLCQPGKTKTYKRTPVKATIPCVKTQFTSSTPTKPQVSQKPSSVGSSHSKKPVTVHNSWFIMPYLSQCFNCQQTYESICQLALKLLRLPKAHMVLAICAAIMIFLLVSAVTLTYKVLLIQAKLDTLQVWSPALKNLYRDKIHSDIYMMRAQSHSALVQQLHLVLEANIHVLEENLLNYLLPSCEGYGSAVTLTFHEILRDLHPNKGWKSLHYQKYVGLDIYLSWIPFQTPTTLQCGLDAFYMAPPPVKSPSNLQERVQKLGIDEGLVGAVQAMYGDAVNKRKVNKGIKGTGLSSMFLSQLRDPSLVDSWVPVSCKSIHAGVTFKSTTTL</sequence>
<dbReference type="GO" id="GO:0005886">
    <property type="term" value="C:plasma membrane"/>
    <property type="evidence" value="ECO:0007669"/>
    <property type="project" value="TreeGrafter"/>
</dbReference>
<accession>A0A0L8GL33</accession>
<dbReference type="CDD" id="cd13220">
    <property type="entry name" value="PH-GRAM_GRAMDC"/>
    <property type="match status" value="1"/>
</dbReference>
<dbReference type="InterPro" id="IPR011993">
    <property type="entry name" value="PH-like_dom_sf"/>
</dbReference>
<feature type="region of interest" description="Disordered" evidence="1">
    <location>
        <begin position="245"/>
        <end position="269"/>
    </location>
</feature>
<dbReference type="OrthoDB" id="74360at2759"/>
<dbReference type="InterPro" id="IPR051482">
    <property type="entry name" value="Cholesterol_transport"/>
</dbReference>
<reference evidence="4" key="1">
    <citation type="submission" date="2015-07" db="EMBL/GenBank/DDBJ databases">
        <title>MeaNS - Measles Nucleotide Surveillance Program.</title>
        <authorList>
            <person name="Tran T."/>
            <person name="Druce J."/>
        </authorList>
    </citation>
    <scope>NUCLEOTIDE SEQUENCE</scope>
    <source>
        <strain evidence="4">UCB-OBI-ISO-001</strain>
        <tissue evidence="4">Gonad</tissue>
    </source>
</reference>
<feature type="transmembrane region" description="Helical" evidence="2">
    <location>
        <begin position="311"/>
        <end position="332"/>
    </location>
</feature>
<dbReference type="Gene3D" id="2.30.29.30">
    <property type="entry name" value="Pleckstrin-homology domain (PH domain)/Phosphotyrosine-binding domain (PTB)"/>
    <property type="match status" value="1"/>
</dbReference>
<dbReference type="GO" id="GO:0032934">
    <property type="term" value="F:sterol binding"/>
    <property type="evidence" value="ECO:0007669"/>
    <property type="project" value="TreeGrafter"/>
</dbReference>
<dbReference type="STRING" id="37653.A0A0L8GL33"/>
<keyword evidence="2" id="KW-1133">Transmembrane helix</keyword>
<dbReference type="InterPro" id="IPR004182">
    <property type="entry name" value="GRAM"/>
</dbReference>
<evidence type="ECO:0000256" key="2">
    <source>
        <dbReference type="SAM" id="Phobius"/>
    </source>
</evidence>
<evidence type="ECO:0000259" key="3">
    <source>
        <dbReference type="SMART" id="SM00568"/>
    </source>
</evidence>
<dbReference type="PANTHER" id="PTHR23319:SF4">
    <property type="entry name" value="GRAM DOMAIN CONTAINING 1B, ISOFORM E"/>
    <property type="match status" value="1"/>
</dbReference>